<protein>
    <submittedName>
        <fullName evidence="2">Uncharacterized protein</fullName>
    </submittedName>
</protein>
<dbReference type="RefSeq" id="WP_272132161.1">
    <property type="nucleotide sequence ID" value="NZ_JAQLOI010000001.1"/>
</dbReference>
<keyword evidence="1" id="KW-1133">Transmembrane helix</keyword>
<keyword evidence="1" id="KW-0812">Transmembrane</keyword>
<sequence>MLRISYLNGIDYGKYWIAVNSERVKLHHAHVTLHKNLKVQNGNDVIYAQPIFKYIHRVEETVPLYEDRKDKFLAYHDELFEHYGINSSLEQFKSIISIFLGGRKDELAKLSTTLFNFNTNNPNLSHFPYITGNKRNEILSSDFFEKYNNGKELVFYNPVDVKIKWSYDWSVNLFFSVFSIFFMVAVIFIVTTADFRMKLVVLSVISSFICVSVVLGVNYLDQFRYSLTGWILMFVVGLGMTDVYISKKENVHH</sequence>
<dbReference type="EMBL" id="JAQLOI010000001">
    <property type="protein sequence ID" value="MDB1122427.1"/>
    <property type="molecule type" value="Genomic_DNA"/>
</dbReference>
<comment type="caution">
    <text evidence="2">The sequence shown here is derived from an EMBL/GenBank/DDBJ whole genome shotgun (WGS) entry which is preliminary data.</text>
</comment>
<evidence type="ECO:0000256" key="1">
    <source>
        <dbReference type="SAM" id="Phobius"/>
    </source>
</evidence>
<evidence type="ECO:0000313" key="3">
    <source>
        <dbReference type="Proteomes" id="UP001210678"/>
    </source>
</evidence>
<gene>
    <name evidence="2" type="ORF">PGX00_01170</name>
</gene>
<keyword evidence="3" id="KW-1185">Reference proteome</keyword>
<organism evidence="2 3">
    <name type="scientific">Vibrio algarum</name>
    <dbReference type="NCBI Taxonomy" id="3020714"/>
    <lineage>
        <taxon>Bacteria</taxon>
        <taxon>Pseudomonadati</taxon>
        <taxon>Pseudomonadota</taxon>
        <taxon>Gammaproteobacteria</taxon>
        <taxon>Vibrionales</taxon>
        <taxon>Vibrionaceae</taxon>
        <taxon>Vibrio</taxon>
    </lineage>
</organism>
<dbReference type="Proteomes" id="UP001210678">
    <property type="component" value="Unassembled WGS sequence"/>
</dbReference>
<proteinExistence type="predicted"/>
<reference evidence="2 3" key="1">
    <citation type="submission" date="2023-01" db="EMBL/GenBank/DDBJ databases">
        <title>Vibrio sp. KJ40-1 sp.nov, isolated from marine algae.</title>
        <authorList>
            <person name="Butt M."/>
            <person name="Kim J.M.J."/>
            <person name="Jeon C.O.C."/>
        </authorList>
    </citation>
    <scope>NUCLEOTIDE SEQUENCE [LARGE SCALE GENOMIC DNA]</scope>
    <source>
        <strain evidence="2 3">KJ40-1</strain>
    </source>
</reference>
<name>A0ABT4YLL0_9VIBR</name>
<feature type="transmembrane region" description="Helical" evidence="1">
    <location>
        <begin position="199"/>
        <end position="220"/>
    </location>
</feature>
<keyword evidence="1" id="KW-0472">Membrane</keyword>
<feature type="transmembrane region" description="Helical" evidence="1">
    <location>
        <begin position="171"/>
        <end position="193"/>
    </location>
</feature>
<accession>A0ABT4YLL0</accession>
<feature type="transmembrane region" description="Helical" evidence="1">
    <location>
        <begin position="227"/>
        <end position="245"/>
    </location>
</feature>
<dbReference type="SUPFAM" id="SSF82866">
    <property type="entry name" value="Multidrug efflux transporter AcrB transmembrane domain"/>
    <property type="match status" value="1"/>
</dbReference>
<evidence type="ECO:0000313" key="2">
    <source>
        <dbReference type="EMBL" id="MDB1122427.1"/>
    </source>
</evidence>